<proteinExistence type="inferred from homology"/>
<keyword evidence="5" id="KW-0645">Protease</keyword>
<organism evidence="4 5">
    <name type="scientific">Coffea arabica</name>
    <name type="common">Arabian coffee</name>
    <dbReference type="NCBI Taxonomy" id="13443"/>
    <lineage>
        <taxon>Eukaryota</taxon>
        <taxon>Viridiplantae</taxon>
        <taxon>Streptophyta</taxon>
        <taxon>Embryophyta</taxon>
        <taxon>Tracheophyta</taxon>
        <taxon>Spermatophyta</taxon>
        <taxon>Magnoliopsida</taxon>
        <taxon>eudicotyledons</taxon>
        <taxon>Gunneridae</taxon>
        <taxon>Pentapetalae</taxon>
        <taxon>asterids</taxon>
        <taxon>lamiids</taxon>
        <taxon>Gentianales</taxon>
        <taxon>Rubiaceae</taxon>
        <taxon>Ixoroideae</taxon>
        <taxon>Gardenieae complex</taxon>
        <taxon>Bertiereae - Coffeeae clade</taxon>
        <taxon>Coffeeae</taxon>
        <taxon>Coffea</taxon>
    </lineage>
</organism>
<dbReference type="GO" id="GO:0006508">
    <property type="term" value="P:proteolysis"/>
    <property type="evidence" value="ECO:0007669"/>
    <property type="project" value="InterPro"/>
</dbReference>
<dbReference type="GeneID" id="113742593"/>
<dbReference type="OrthoDB" id="2747330at2759"/>
<evidence type="ECO:0000259" key="3">
    <source>
        <dbReference type="PROSITE" id="PS51767"/>
    </source>
</evidence>
<reference evidence="5" key="2">
    <citation type="submission" date="2025-08" db="UniProtKB">
        <authorList>
            <consortium name="RefSeq"/>
        </authorList>
    </citation>
    <scope>IDENTIFICATION</scope>
    <source>
        <tissue evidence="5">Leaves</tissue>
    </source>
</reference>
<keyword evidence="4" id="KW-1185">Reference proteome</keyword>
<evidence type="ECO:0000256" key="2">
    <source>
        <dbReference type="PIRSR" id="PIRSR601461-1"/>
    </source>
</evidence>
<feature type="domain" description="Peptidase A1" evidence="3">
    <location>
        <begin position="136"/>
        <end position="478"/>
    </location>
</feature>
<evidence type="ECO:0000256" key="1">
    <source>
        <dbReference type="ARBA" id="ARBA00007447"/>
    </source>
</evidence>
<dbReference type="SUPFAM" id="SSF50630">
    <property type="entry name" value="Acid proteases"/>
    <property type="match status" value="1"/>
</dbReference>
<dbReference type="InterPro" id="IPR032861">
    <property type="entry name" value="TAXi_N"/>
</dbReference>
<dbReference type="InterPro" id="IPR032799">
    <property type="entry name" value="TAXi_C"/>
</dbReference>
<dbReference type="Gene3D" id="2.40.70.10">
    <property type="entry name" value="Acid Proteases"/>
    <property type="match status" value="2"/>
</dbReference>
<dbReference type="Proteomes" id="UP001652660">
    <property type="component" value="Chromosome 4e"/>
</dbReference>
<feature type="active site" evidence="2">
    <location>
        <position position="154"/>
    </location>
</feature>
<sequence length="492" mass="53400">MYMARKAQRPFPSVNIFIIGLSFFSFTLSPFSPQVVSASAFKRLQLFSTEEAQPSSTSSVLSLSLHPHSSIIKLPYDNYSDLVLSRLASDRARAKLINSNIERAVSTFNRRHAVKPDVQVQPEDLKTPLTHSEGGYLARIGVGRPVKEFHLIADTGSQITWLQCLPCDPCYEQSDPIFDPSGSSSFSPLSCASQECTSLGKNQNCKADPCTYKASYGDNFSSMGEFATETVSFGSSGSVDKVAIGCGHTNQGGFGGADGILGLGGTPVGFPSQITATSFSYCLVDMDSNSSSSLEFNSTPPGDSVFVPLIINPRIEAYYYVELTGVTINGEKVSIPASDYQIGEDGRGGILVDSGTTITEFPTQVYYSVRDTFVKYARALPPASGFDYGPVKLDTCYDLSSEPTDGYPTMSFEFHGGQTLSLRPANYLIRVDTSGKHCLAFTGSSERVSSERVSIIGNIQQQGMRVTYDLTNKRFSGEVDEMETEENKSRPE</sequence>
<comment type="similarity">
    <text evidence="1">Belongs to the peptidase A1 family.</text>
</comment>
<dbReference type="InterPro" id="IPR001461">
    <property type="entry name" value="Aspartic_peptidase_A1"/>
</dbReference>
<dbReference type="PROSITE" id="PS00141">
    <property type="entry name" value="ASP_PROTEASE"/>
    <property type="match status" value="1"/>
</dbReference>
<name>A0A6P6XH31_COFAR</name>
<dbReference type="AlphaFoldDB" id="A0A6P6XH31"/>
<dbReference type="PANTHER" id="PTHR13683">
    <property type="entry name" value="ASPARTYL PROTEASES"/>
    <property type="match status" value="1"/>
</dbReference>
<accession>A0A6P6XH31</accession>
<dbReference type="InterPro" id="IPR001969">
    <property type="entry name" value="Aspartic_peptidase_AS"/>
</dbReference>
<dbReference type="InterPro" id="IPR021109">
    <property type="entry name" value="Peptidase_aspartic_dom_sf"/>
</dbReference>
<evidence type="ECO:0000313" key="4">
    <source>
        <dbReference type="Proteomes" id="UP001652660"/>
    </source>
</evidence>
<protein>
    <submittedName>
        <fullName evidence="5">Protein ASPARTIC PROTEASE IN GUARD CELL 1 isoform X1</fullName>
    </submittedName>
</protein>
<dbReference type="Pfam" id="PF14543">
    <property type="entry name" value="TAXi_N"/>
    <property type="match status" value="1"/>
</dbReference>
<dbReference type="Pfam" id="PF14541">
    <property type="entry name" value="TAXi_C"/>
    <property type="match status" value="1"/>
</dbReference>
<dbReference type="PANTHER" id="PTHR13683:SF274">
    <property type="entry name" value="PROTEIN ASPARTIC PROTEASE IN GUARD CELL 1"/>
    <property type="match status" value="1"/>
</dbReference>
<evidence type="ECO:0000313" key="5">
    <source>
        <dbReference type="RefSeq" id="XP_027126266.1"/>
    </source>
</evidence>
<reference evidence="4" key="1">
    <citation type="journal article" date="2025" name="Foods">
        <title>Unveiling the Microbial Signatures of Arabica Coffee Cherries: Insights into Ripeness Specific Diversity, Functional Traits, and Implications for Quality and Safety.</title>
        <authorList>
            <consortium name="RefSeq"/>
            <person name="Tenea G.N."/>
            <person name="Cifuentes V."/>
            <person name="Reyes P."/>
            <person name="Cevallos-Vallejos M."/>
        </authorList>
    </citation>
    <scope>NUCLEOTIDE SEQUENCE [LARGE SCALE GENOMIC DNA]</scope>
</reference>
<keyword evidence="5" id="KW-0378">Hydrolase</keyword>
<gene>
    <name evidence="5" type="primary">LOC113742593</name>
</gene>
<dbReference type="RefSeq" id="XP_027126266.1">
    <property type="nucleotide sequence ID" value="XM_027270465.2"/>
</dbReference>
<dbReference type="PROSITE" id="PS51767">
    <property type="entry name" value="PEPTIDASE_A1"/>
    <property type="match status" value="1"/>
</dbReference>
<dbReference type="InterPro" id="IPR033121">
    <property type="entry name" value="PEPTIDASE_A1"/>
</dbReference>
<feature type="active site" evidence="2">
    <location>
        <position position="353"/>
    </location>
</feature>
<dbReference type="GO" id="GO:0004190">
    <property type="term" value="F:aspartic-type endopeptidase activity"/>
    <property type="evidence" value="ECO:0007669"/>
    <property type="project" value="InterPro"/>
</dbReference>